<evidence type="ECO:0000313" key="4">
    <source>
        <dbReference type="EMBL" id="WUX55925.1"/>
    </source>
</evidence>
<keyword evidence="2" id="KW-0732">Signal</keyword>
<feature type="signal peptide" evidence="2">
    <location>
        <begin position="1"/>
        <end position="21"/>
    </location>
</feature>
<organism evidence="4 5">
    <name type="scientific">Streptomyces niveus</name>
    <name type="common">Streptomyces spheroides</name>
    <dbReference type="NCBI Taxonomy" id="193462"/>
    <lineage>
        <taxon>Bacteria</taxon>
        <taxon>Bacillati</taxon>
        <taxon>Actinomycetota</taxon>
        <taxon>Actinomycetes</taxon>
        <taxon>Kitasatosporales</taxon>
        <taxon>Streptomycetaceae</taxon>
        <taxon>Streptomyces</taxon>
    </lineage>
</organism>
<evidence type="ECO:0000259" key="3">
    <source>
        <dbReference type="Pfam" id="PF14016"/>
    </source>
</evidence>
<dbReference type="Proteomes" id="UP001432209">
    <property type="component" value="Chromosome"/>
</dbReference>
<feature type="domain" description="DUF4232" evidence="3">
    <location>
        <begin position="75"/>
        <end position="210"/>
    </location>
</feature>
<keyword evidence="5" id="KW-1185">Reference proteome</keyword>
<sequence>MTRRHRPAALLAGACVLLLTAAGCSDLRSEIEAEQGGGAAPTAPERPPPPPPPSPLGLAASGTPSPSAEANAPGCPPSGLDVVVGGENAAMGHRVITLKLWNCGDKPYRVKGHPGVELLDAGREPIDVRISHKSDYTYTGRRDDRARQLTLEPNDTADAVLHWNNRVTSLDGAPAAGAHVLVTPAPGEEPVSLPLAVDIGSDGTLEVTSWAVDPVSGR</sequence>
<name>A0ABZ2AF58_STRNV</name>
<proteinExistence type="predicted"/>
<dbReference type="InterPro" id="IPR025326">
    <property type="entry name" value="DUF4232"/>
</dbReference>
<reference evidence="4" key="1">
    <citation type="submission" date="2022-10" db="EMBL/GenBank/DDBJ databases">
        <title>The complete genomes of actinobacterial strains from the NBC collection.</title>
        <authorList>
            <person name="Joergensen T.S."/>
            <person name="Alvarez Arevalo M."/>
            <person name="Sterndorff E.B."/>
            <person name="Faurdal D."/>
            <person name="Vuksanovic O."/>
            <person name="Mourched A.-S."/>
            <person name="Charusanti P."/>
            <person name="Shaw S."/>
            <person name="Blin K."/>
            <person name="Weber T."/>
        </authorList>
    </citation>
    <scope>NUCLEOTIDE SEQUENCE</scope>
    <source>
        <strain evidence="4">NBC_01432</strain>
    </source>
</reference>
<evidence type="ECO:0000313" key="5">
    <source>
        <dbReference type="Proteomes" id="UP001432209"/>
    </source>
</evidence>
<dbReference type="Pfam" id="PF14016">
    <property type="entry name" value="DUF4232"/>
    <property type="match status" value="1"/>
</dbReference>
<feature type="compositionally biased region" description="Pro residues" evidence="1">
    <location>
        <begin position="44"/>
        <end position="55"/>
    </location>
</feature>
<accession>A0ABZ2AF58</accession>
<dbReference type="PROSITE" id="PS51257">
    <property type="entry name" value="PROKAR_LIPOPROTEIN"/>
    <property type="match status" value="1"/>
</dbReference>
<evidence type="ECO:0000256" key="1">
    <source>
        <dbReference type="SAM" id="MobiDB-lite"/>
    </source>
</evidence>
<gene>
    <name evidence="4" type="ORF">OG442_32815</name>
</gene>
<evidence type="ECO:0000256" key="2">
    <source>
        <dbReference type="SAM" id="SignalP"/>
    </source>
</evidence>
<feature type="chain" id="PRO_5045113043" evidence="2">
    <location>
        <begin position="22"/>
        <end position="218"/>
    </location>
</feature>
<protein>
    <submittedName>
        <fullName evidence="4">DUF4232 domain-containing protein</fullName>
    </submittedName>
</protein>
<dbReference type="EMBL" id="CP109495">
    <property type="protein sequence ID" value="WUX55925.1"/>
    <property type="molecule type" value="Genomic_DNA"/>
</dbReference>
<dbReference type="RefSeq" id="WP_329080153.1">
    <property type="nucleotide sequence ID" value="NZ_CP109495.1"/>
</dbReference>
<feature type="region of interest" description="Disordered" evidence="1">
    <location>
        <begin position="32"/>
        <end position="74"/>
    </location>
</feature>